<dbReference type="PANTHER" id="PTHR46743:SF2">
    <property type="entry name" value="TEICHOIC ACIDS EXPORT ATP-BINDING PROTEIN TAGH"/>
    <property type="match status" value="1"/>
</dbReference>
<evidence type="ECO:0000259" key="5">
    <source>
        <dbReference type="PROSITE" id="PS50893"/>
    </source>
</evidence>
<sequence>MAENERQQRVPSVIVDDVHVTYLVIGSKGGAVRARKNDSRWKRLLRKGAKLSGAGKTEIHAVKGVSFTAYDGEVIGILGTNGSGKSTLLRAICGLQPVSQGRVYMKGKASLMGVGAALMKNLTGERNIMMGCLAMGMSPREVRAKFKEIVRFSEIGDAVYLPMSTYSHGMAARLRFAISTAMTPDVLVIDEALATGDAAFKQKSRRRIAEIQEAAGTIFVVSHSARTIQSMCTRAIWLDQGEIRMDGPADAVAKEYRAHMTTIRAERRRRRRERRARRLAEEARLEAEQPGT</sequence>
<keyword evidence="7" id="KW-1185">Reference proteome</keyword>
<dbReference type="InterPro" id="IPR015860">
    <property type="entry name" value="ABC_transpr_TagH-like"/>
</dbReference>
<dbReference type="Proteomes" id="UP000315389">
    <property type="component" value="Unassembled WGS sequence"/>
</dbReference>
<accession>A0A542ZU84</accession>
<proteinExistence type="inferred from homology"/>
<dbReference type="InterPro" id="IPR027417">
    <property type="entry name" value="P-loop_NTPase"/>
</dbReference>
<dbReference type="InterPro" id="IPR050683">
    <property type="entry name" value="Bact_Polysacc_Export_ATP-bd"/>
</dbReference>
<evidence type="ECO:0000256" key="4">
    <source>
        <dbReference type="ARBA" id="ARBA00022840"/>
    </source>
</evidence>
<dbReference type="SMART" id="SM00382">
    <property type="entry name" value="AAA"/>
    <property type="match status" value="1"/>
</dbReference>
<dbReference type="CDD" id="cd03220">
    <property type="entry name" value="ABC_KpsT_Wzt"/>
    <property type="match status" value="1"/>
</dbReference>
<feature type="domain" description="ABC transporter" evidence="5">
    <location>
        <begin position="39"/>
        <end position="265"/>
    </location>
</feature>
<keyword evidence="3" id="KW-0547">Nucleotide-binding</keyword>
<dbReference type="GO" id="GO:0016020">
    <property type="term" value="C:membrane"/>
    <property type="evidence" value="ECO:0007669"/>
    <property type="project" value="InterPro"/>
</dbReference>
<comment type="caution">
    <text evidence="6">The sequence shown here is derived from an EMBL/GenBank/DDBJ whole genome shotgun (WGS) entry which is preliminary data.</text>
</comment>
<evidence type="ECO:0000256" key="1">
    <source>
        <dbReference type="ARBA" id="ARBA00005417"/>
    </source>
</evidence>
<name>A0A542ZU84_RARFA</name>
<dbReference type="PROSITE" id="PS00211">
    <property type="entry name" value="ABC_TRANSPORTER_1"/>
    <property type="match status" value="1"/>
</dbReference>
<evidence type="ECO:0000256" key="3">
    <source>
        <dbReference type="ARBA" id="ARBA00022741"/>
    </source>
</evidence>
<gene>
    <name evidence="6" type="ORF">FB461_0393</name>
</gene>
<evidence type="ECO:0000313" key="7">
    <source>
        <dbReference type="Proteomes" id="UP000315389"/>
    </source>
</evidence>
<evidence type="ECO:0000313" key="6">
    <source>
        <dbReference type="EMBL" id="TQL63914.1"/>
    </source>
</evidence>
<evidence type="ECO:0000256" key="2">
    <source>
        <dbReference type="ARBA" id="ARBA00022448"/>
    </source>
</evidence>
<dbReference type="GO" id="GO:0140359">
    <property type="term" value="F:ABC-type transporter activity"/>
    <property type="evidence" value="ECO:0007669"/>
    <property type="project" value="InterPro"/>
</dbReference>
<dbReference type="PANTHER" id="PTHR46743">
    <property type="entry name" value="TEICHOIC ACIDS EXPORT ATP-BINDING PROTEIN TAGH"/>
    <property type="match status" value="1"/>
</dbReference>
<dbReference type="GO" id="GO:0016887">
    <property type="term" value="F:ATP hydrolysis activity"/>
    <property type="evidence" value="ECO:0007669"/>
    <property type="project" value="InterPro"/>
</dbReference>
<dbReference type="PROSITE" id="PS50893">
    <property type="entry name" value="ABC_TRANSPORTER_2"/>
    <property type="match status" value="1"/>
</dbReference>
<comment type="similarity">
    <text evidence="1">Belongs to the ABC transporter superfamily.</text>
</comment>
<dbReference type="InterPro" id="IPR003439">
    <property type="entry name" value="ABC_transporter-like_ATP-bd"/>
</dbReference>
<keyword evidence="2" id="KW-0813">Transport</keyword>
<dbReference type="OrthoDB" id="9778870at2"/>
<dbReference type="GO" id="GO:0005524">
    <property type="term" value="F:ATP binding"/>
    <property type="evidence" value="ECO:0007669"/>
    <property type="project" value="UniProtKB-KW"/>
</dbReference>
<dbReference type="InterPro" id="IPR017871">
    <property type="entry name" value="ABC_transporter-like_CS"/>
</dbReference>
<keyword evidence="4 6" id="KW-0067">ATP-binding</keyword>
<reference evidence="6 7" key="1">
    <citation type="submission" date="2019-06" db="EMBL/GenBank/DDBJ databases">
        <title>Sequencing the genomes of 1000 actinobacteria strains.</title>
        <authorList>
            <person name="Klenk H.-P."/>
        </authorList>
    </citation>
    <scope>NUCLEOTIDE SEQUENCE [LARGE SCALE GENOMIC DNA]</scope>
    <source>
        <strain evidence="6 7">DSM 4813</strain>
    </source>
</reference>
<protein>
    <submittedName>
        <fullName evidence="6">Teichoic acid transport system ATP-binding protein</fullName>
    </submittedName>
</protein>
<dbReference type="Gene3D" id="3.40.50.300">
    <property type="entry name" value="P-loop containing nucleotide triphosphate hydrolases"/>
    <property type="match status" value="1"/>
</dbReference>
<dbReference type="AlphaFoldDB" id="A0A542ZU84"/>
<dbReference type="EMBL" id="VFOS01000001">
    <property type="protein sequence ID" value="TQL63914.1"/>
    <property type="molecule type" value="Genomic_DNA"/>
</dbReference>
<dbReference type="InterPro" id="IPR003593">
    <property type="entry name" value="AAA+_ATPase"/>
</dbReference>
<dbReference type="SUPFAM" id="SSF52540">
    <property type="entry name" value="P-loop containing nucleoside triphosphate hydrolases"/>
    <property type="match status" value="1"/>
</dbReference>
<dbReference type="Pfam" id="PF00005">
    <property type="entry name" value="ABC_tran"/>
    <property type="match status" value="1"/>
</dbReference>
<organism evidence="6 7">
    <name type="scientific">Rarobacter faecitabidus</name>
    <dbReference type="NCBI Taxonomy" id="13243"/>
    <lineage>
        <taxon>Bacteria</taxon>
        <taxon>Bacillati</taxon>
        <taxon>Actinomycetota</taxon>
        <taxon>Actinomycetes</taxon>
        <taxon>Micrococcales</taxon>
        <taxon>Rarobacteraceae</taxon>
        <taxon>Rarobacter</taxon>
    </lineage>
</organism>